<dbReference type="GO" id="GO:0044781">
    <property type="term" value="P:bacterial-type flagellum organization"/>
    <property type="evidence" value="ECO:0007669"/>
    <property type="project" value="UniProtKB-KW"/>
</dbReference>
<comment type="caution">
    <text evidence="15">The sequence shown here is derived from an EMBL/GenBank/DDBJ whole genome shotgun (WGS) entry which is preliminary data.</text>
</comment>
<evidence type="ECO:0000256" key="12">
    <source>
        <dbReference type="ARBA" id="ARBA00023143"/>
    </source>
</evidence>
<keyword evidence="15" id="KW-0282">Flagellum</keyword>
<feature type="transmembrane region" description="Helical" evidence="14">
    <location>
        <begin position="222"/>
        <end position="248"/>
    </location>
</feature>
<dbReference type="PRINTS" id="PR01302">
    <property type="entry name" value="TYPE3IMPPROT"/>
</dbReference>
<feature type="transmembrane region" description="Helical" evidence="14">
    <location>
        <begin position="260"/>
        <end position="280"/>
    </location>
</feature>
<evidence type="ECO:0000256" key="5">
    <source>
        <dbReference type="ARBA" id="ARBA00022448"/>
    </source>
</evidence>
<dbReference type="InterPro" id="IPR005837">
    <property type="entry name" value="FliP"/>
</dbReference>
<name>A0AAJ4ZAP5_PANPU</name>
<evidence type="ECO:0000256" key="6">
    <source>
        <dbReference type="ARBA" id="ARBA00022475"/>
    </source>
</evidence>
<protein>
    <recommendedName>
        <fullName evidence="4">Flagellar biosynthetic protein FliP</fullName>
    </recommendedName>
</protein>
<keyword evidence="15" id="KW-0969">Cilium</keyword>
<keyword evidence="12" id="KW-0975">Bacterial flagellum</keyword>
<dbReference type="GO" id="GO:0009425">
    <property type="term" value="C:bacterial-type flagellum basal body"/>
    <property type="evidence" value="ECO:0007669"/>
    <property type="project" value="UniProtKB-SubCell"/>
</dbReference>
<evidence type="ECO:0000256" key="2">
    <source>
        <dbReference type="ARBA" id="ARBA00004651"/>
    </source>
</evidence>
<evidence type="ECO:0000256" key="10">
    <source>
        <dbReference type="ARBA" id="ARBA00022989"/>
    </source>
</evidence>
<dbReference type="Proteomes" id="UP000254589">
    <property type="component" value="Unassembled WGS sequence"/>
</dbReference>
<keyword evidence="7 14" id="KW-0812">Transmembrane</keyword>
<keyword evidence="8" id="KW-1005">Bacterial flagellum biogenesis</keyword>
<keyword evidence="6" id="KW-1003">Cell membrane</keyword>
<evidence type="ECO:0000256" key="7">
    <source>
        <dbReference type="ARBA" id="ARBA00022692"/>
    </source>
</evidence>
<evidence type="ECO:0000313" key="15">
    <source>
        <dbReference type="EMBL" id="SUA89882.1"/>
    </source>
</evidence>
<keyword evidence="10 14" id="KW-1133">Transmembrane helix</keyword>
<accession>A0AAJ4ZAP5</accession>
<gene>
    <name evidence="15" type="primary">fliP_1</name>
    <name evidence="15" type="ORF">NCTC13159_01353</name>
</gene>
<dbReference type="NCBIfam" id="NF009438">
    <property type="entry name" value="PRK12797.1"/>
    <property type="match status" value="1"/>
</dbReference>
<sequence>MRIARHLLRQRQPRLCEHRRERQRERGKRRFPLCASEILGLALVAIGLAFFATGARADDAGALMQVRTQGGTTDFTVKTQLLILMTLLGLLPMLLMVMTTFVRFAIILALLRQALGLQQGLPSRVLTGMALLLSLVVMRPVGEAIWTNAVVPYDQNRITLTEALAAGEAPLSRFMLAQTRQTSLELMARLTGETDVAEPRAHSFPVKASAFLLSELKTAFQVGAMLFIPFLVIDLVVASVLMAMGMMMLSPLVVSLPLKLLLFVLIDGWTLTVSTLVTSVQAV</sequence>
<dbReference type="AlphaFoldDB" id="A0AAJ4ZAP5"/>
<proteinExistence type="inferred from homology"/>
<comment type="subcellular location">
    <subcellularLocation>
        <location evidence="1">Bacterial flagellum basal body</location>
    </subcellularLocation>
    <subcellularLocation>
        <location evidence="2">Cell membrane</location>
        <topology evidence="2">Multi-pass membrane protein</topology>
    </subcellularLocation>
</comment>
<keyword evidence="9" id="KW-0653">Protein transport</keyword>
<dbReference type="Pfam" id="PF00813">
    <property type="entry name" value="FliP"/>
    <property type="match status" value="1"/>
</dbReference>
<dbReference type="PANTHER" id="PTHR30587:SF0">
    <property type="entry name" value="FLAGELLAR BIOSYNTHETIC PROTEIN FLIP"/>
    <property type="match status" value="1"/>
</dbReference>
<dbReference type="EMBL" id="UGSJ01000001">
    <property type="protein sequence ID" value="SUA89882.1"/>
    <property type="molecule type" value="Genomic_DNA"/>
</dbReference>
<evidence type="ECO:0000256" key="8">
    <source>
        <dbReference type="ARBA" id="ARBA00022795"/>
    </source>
</evidence>
<evidence type="ECO:0000256" key="9">
    <source>
        <dbReference type="ARBA" id="ARBA00022927"/>
    </source>
</evidence>
<dbReference type="RefSeq" id="WP_084072467.1">
    <property type="nucleotide sequence ID" value="NZ_CP010310.2"/>
</dbReference>
<feature type="transmembrane region" description="Helical" evidence="14">
    <location>
        <begin position="81"/>
        <end position="111"/>
    </location>
</feature>
<organism evidence="15 16">
    <name type="scientific">Pandoraea pulmonicola</name>
    <dbReference type="NCBI Taxonomy" id="93221"/>
    <lineage>
        <taxon>Bacteria</taxon>
        <taxon>Pseudomonadati</taxon>
        <taxon>Pseudomonadota</taxon>
        <taxon>Betaproteobacteria</taxon>
        <taxon>Burkholderiales</taxon>
        <taxon>Burkholderiaceae</taxon>
        <taxon>Pandoraea</taxon>
    </lineage>
</organism>
<dbReference type="GO" id="GO:0005886">
    <property type="term" value="C:plasma membrane"/>
    <property type="evidence" value="ECO:0007669"/>
    <property type="project" value="UniProtKB-SubCell"/>
</dbReference>
<dbReference type="PRINTS" id="PR00951">
    <property type="entry name" value="FLGBIOSNFLIP"/>
</dbReference>
<evidence type="ECO:0000256" key="3">
    <source>
        <dbReference type="ARBA" id="ARBA00006257"/>
    </source>
</evidence>
<dbReference type="PANTHER" id="PTHR30587">
    <property type="entry name" value="FLAGELLAR BIOSYNTHETIC PROTEIN FLIP"/>
    <property type="match status" value="1"/>
</dbReference>
<keyword evidence="15" id="KW-0966">Cell projection</keyword>
<evidence type="ECO:0000256" key="14">
    <source>
        <dbReference type="SAM" id="Phobius"/>
    </source>
</evidence>
<evidence type="ECO:0000313" key="16">
    <source>
        <dbReference type="Proteomes" id="UP000254589"/>
    </source>
</evidence>
<evidence type="ECO:0000256" key="1">
    <source>
        <dbReference type="ARBA" id="ARBA00004117"/>
    </source>
</evidence>
<evidence type="ECO:0000256" key="11">
    <source>
        <dbReference type="ARBA" id="ARBA00023136"/>
    </source>
</evidence>
<dbReference type="PROSITE" id="PS01061">
    <property type="entry name" value="FLIP_2"/>
    <property type="match status" value="1"/>
</dbReference>
<keyword evidence="11 14" id="KW-0472">Membrane</keyword>
<evidence type="ECO:0000256" key="4">
    <source>
        <dbReference type="ARBA" id="ARBA00021714"/>
    </source>
</evidence>
<evidence type="ECO:0000256" key="13">
    <source>
        <dbReference type="ARBA" id="ARBA00023225"/>
    </source>
</evidence>
<keyword evidence="13" id="KW-1006">Bacterial flagellum protein export</keyword>
<dbReference type="GO" id="GO:0009306">
    <property type="term" value="P:protein secretion"/>
    <property type="evidence" value="ECO:0007669"/>
    <property type="project" value="InterPro"/>
</dbReference>
<keyword evidence="5" id="KW-0813">Transport</keyword>
<dbReference type="InterPro" id="IPR005838">
    <property type="entry name" value="T3SS_IM_P"/>
</dbReference>
<reference evidence="15 16" key="1">
    <citation type="submission" date="2018-06" db="EMBL/GenBank/DDBJ databases">
        <authorList>
            <consortium name="Pathogen Informatics"/>
            <person name="Doyle S."/>
        </authorList>
    </citation>
    <scope>NUCLEOTIDE SEQUENCE [LARGE SCALE GENOMIC DNA]</scope>
    <source>
        <strain evidence="15 16">NCTC13159</strain>
    </source>
</reference>
<comment type="similarity">
    <text evidence="3">Belongs to the FliP/MopC/SpaP family.</text>
</comment>